<evidence type="ECO:0000313" key="3">
    <source>
        <dbReference type="Proteomes" id="UP001314261"/>
    </source>
</evidence>
<organism evidence="2 3">
    <name type="scientific">Fructobacillus fructosus</name>
    <dbReference type="NCBI Taxonomy" id="1631"/>
    <lineage>
        <taxon>Bacteria</taxon>
        <taxon>Bacillati</taxon>
        <taxon>Bacillota</taxon>
        <taxon>Bacilli</taxon>
        <taxon>Lactobacillales</taxon>
        <taxon>Lactobacillaceae</taxon>
        <taxon>Fructobacillus</taxon>
    </lineage>
</organism>
<dbReference type="Gene3D" id="1.10.260.40">
    <property type="entry name" value="lambda repressor-like DNA-binding domains"/>
    <property type="match status" value="1"/>
</dbReference>
<dbReference type="PROSITE" id="PS50943">
    <property type="entry name" value="HTH_CROC1"/>
    <property type="match status" value="1"/>
</dbReference>
<keyword evidence="3" id="KW-1185">Reference proteome</keyword>
<dbReference type="InterPro" id="IPR010982">
    <property type="entry name" value="Lambda_DNA-bd_dom_sf"/>
</dbReference>
<dbReference type="Pfam" id="PF13443">
    <property type="entry name" value="HTH_26"/>
    <property type="match status" value="1"/>
</dbReference>
<proteinExistence type="predicted"/>
<dbReference type="Proteomes" id="UP001314261">
    <property type="component" value="Unassembled WGS sequence"/>
</dbReference>
<dbReference type="RefSeq" id="WP_213792990.1">
    <property type="nucleotide sequence ID" value="NZ_CAUZLR010000006.1"/>
</dbReference>
<sequence length="70" mass="8112">MSLYSFIIKKLNEQNKSVNWLNREAGISSATIYRMRNKKDYTMNLATAIKIADALNFSMDEFRNTDGTTR</sequence>
<comment type="caution">
    <text evidence="2">The sequence shown here is derived from an EMBL/GenBank/DDBJ whole genome shotgun (WGS) entry which is preliminary data.</text>
</comment>
<dbReference type="EMBL" id="CAUZLR010000006">
    <property type="protein sequence ID" value="CAK1243116.1"/>
    <property type="molecule type" value="Genomic_DNA"/>
</dbReference>
<protein>
    <recommendedName>
        <fullName evidence="1">HTH cro/C1-type domain-containing protein</fullName>
    </recommendedName>
</protein>
<dbReference type="SUPFAM" id="SSF47413">
    <property type="entry name" value="lambda repressor-like DNA-binding domains"/>
    <property type="match status" value="1"/>
</dbReference>
<dbReference type="InterPro" id="IPR001387">
    <property type="entry name" value="Cro/C1-type_HTH"/>
</dbReference>
<feature type="domain" description="HTH cro/C1-type" evidence="1">
    <location>
        <begin position="44"/>
        <end position="62"/>
    </location>
</feature>
<gene>
    <name evidence="2" type="ORF">R54839_PPFHFPJH_00986</name>
</gene>
<evidence type="ECO:0000259" key="1">
    <source>
        <dbReference type="PROSITE" id="PS50943"/>
    </source>
</evidence>
<accession>A0ABM9MVK3</accession>
<dbReference type="CDD" id="cd00093">
    <property type="entry name" value="HTH_XRE"/>
    <property type="match status" value="1"/>
</dbReference>
<name>A0ABM9MVK3_9LACO</name>
<reference evidence="2 3" key="1">
    <citation type="submission" date="2023-10" db="EMBL/GenBank/DDBJ databases">
        <authorList>
            <person name="Botero Cardona J."/>
        </authorList>
    </citation>
    <scope>NUCLEOTIDE SEQUENCE [LARGE SCALE GENOMIC DNA]</scope>
    <source>
        <strain evidence="2 3">R-54839</strain>
    </source>
</reference>
<evidence type="ECO:0000313" key="2">
    <source>
        <dbReference type="EMBL" id="CAK1243116.1"/>
    </source>
</evidence>